<evidence type="ECO:0008006" key="6">
    <source>
        <dbReference type="Google" id="ProtNLM"/>
    </source>
</evidence>
<evidence type="ECO:0000313" key="5">
    <source>
        <dbReference type="Proteomes" id="UP000827721"/>
    </source>
</evidence>
<evidence type="ECO:0000313" key="4">
    <source>
        <dbReference type="EMBL" id="KAH7569073.1"/>
    </source>
</evidence>
<organism evidence="4 5">
    <name type="scientific">Xanthoceras sorbifolium</name>
    <dbReference type="NCBI Taxonomy" id="99658"/>
    <lineage>
        <taxon>Eukaryota</taxon>
        <taxon>Viridiplantae</taxon>
        <taxon>Streptophyta</taxon>
        <taxon>Embryophyta</taxon>
        <taxon>Tracheophyta</taxon>
        <taxon>Spermatophyta</taxon>
        <taxon>Magnoliopsida</taxon>
        <taxon>eudicotyledons</taxon>
        <taxon>Gunneridae</taxon>
        <taxon>Pentapetalae</taxon>
        <taxon>rosids</taxon>
        <taxon>malvids</taxon>
        <taxon>Sapindales</taxon>
        <taxon>Sapindaceae</taxon>
        <taxon>Xanthoceroideae</taxon>
        <taxon>Xanthoceras</taxon>
    </lineage>
</organism>
<sequence>MKKRLSLFALFFLLFFSNSSAFESDELLVDDEEFGLEGGQPQQHQPQVRLTEPTATTTTRSSMTSRRKFLDPDSDSNIQFSLEHAFGDSDFVSTDTFSARLRTSNHGGQDDIEDFGGLASAKSHADDDDSKNVGLDDDDDDKETVAIDRKRVRRESGLALRKLEKEEPGAKLKKKARVLVEVRVYDHIFSAFVVWGLIFLLVGRSKQTLSRSA</sequence>
<feature type="transmembrane region" description="Helical" evidence="2">
    <location>
        <begin position="184"/>
        <end position="202"/>
    </location>
</feature>
<feature type="chain" id="PRO_5046654028" description="Transmembrane protein" evidence="3">
    <location>
        <begin position="22"/>
        <end position="213"/>
    </location>
</feature>
<keyword evidence="3" id="KW-0732">Signal</keyword>
<feature type="signal peptide" evidence="3">
    <location>
        <begin position="1"/>
        <end position="21"/>
    </location>
</feature>
<feature type="compositionally biased region" description="Low complexity" evidence="1">
    <location>
        <begin position="54"/>
        <end position="64"/>
    </location>
</feature>
<keyword evidence="5" id="KW-1185">Reference proteome</keyword>
<dbReference type="Proteomes" id="UP000827721">
    <property type="component" value="Unassembled WGS sequence"/>
</dbReference>
<keyword evidence="2" id="KW-0812">Transmembrane</keyword>
<protein>
    <recommendedName>
        <fullName evidence="6">Transmembrane protein</fullName>
    </recommendedName>
</protein>
<feature type="region of interest" description="Disordered" evidence="1">
    <location>
        <begin position="36"/>
        <end position="67"/>
    </location>
</feature>
<feature type="region of interest" description="Disordered" evidence="1">
    <location>
        <begin position="104"/>
        <end position="140"/>
    </location>
</feature>
<gene>
    <name evidence="4" type="ORF">JRO89_XS06G0098400</name>
</gene>
<keyword evidence="2" id="KW-1133">Transmembrane helix</keyword>
<keyword evidence="2" id="KW-0472">Membrane</keyword>
<evidence type="ECO:0000256" key="3">
    <source>
        <dbReference type="SAM" id="SignalP"/>
    </source>
</evidence>
<accession>A0ABQ8HXJ4</accession>
<name>A0ABQ8HXJ4_9ROSI</name>
<proteinExistence type="predicted"/>
<dbReference type="EMBL" id="JAFEMO010000006">
    <property type="protein sequence ID" value="KAH7569073.1"/>
    <property type="molecule type" value="Genomic_DNA"/>
</dbReference>
<comment type="caution">
    <text evidence="4">The sequence shown here is derived from an EMBL/GenBank/DDBJ whole genome shotgun (WGS) entry which is preliminary data.</text>
</comment>
<evidence type="ECO:0000256" key="1">
    <source>
        <dbReference type="SAM" id="MobiDB-lite"/>
    </source>
</evidence>
<reference evidence="4 5" key="1">
    <citation type="submission" date="2021-02" db="EMBL/GenBank/DDBJ databases">
        <title>Plant Genome Project.</title>
        <authorList>
            <person name="Zhang R.-G."/>
        </authorList>
    </citation>
    <scope>NUCLEOTIDE SEQUENCE [LARGE SCALE GENOMIC DNA]</scope>
    <source>
        <tissue evidence="4">Leaves</tissue>
    </source>
</reference>
<evidence type="ECO:0000256" key="2">
    <source>
        <dbReference type="SAM" id="Phobius"/>
    </source>
</evidence>